<protein>
    <submittedName>
        <fullName evidence="1">Uncharacterized protein</fullName>
    </submittedName>
</protein>
<dbReference type="PANTHER" id="PTHR47642:SF5">
    <property type="entry name" value="ATP-DEPENDENT DNA HELICASE"/>
    <property type="match status" value="1"/>
</dbReference>
<dbReference type="Gene3D" id="3.40.50.300">
    <property type="entry name" value="P-loop containing nucleotide triphosphate hydrolases"/>
    <property type="match status" value="1"/>
</dbReference>
<organism evidence="1 2">
    <name type="scientific">Argiope bruennichi</name>
    <name type="common">Wasp spider</name>
    <name type="synonym">Aranea bruennichi</name>
    <dbReference type="NCBI Taxonomy" id="94029"/>
    <lineage>
        <taxon>Eukaryota</taxon>
        <taxon>Metazoa</taxon>
        <taxon>Ecdysozoa</taxon>
        <taxon>Arthropoda</taxon>
        <taxon>Chelicerata</taxon>
        <taxon>Arachnida</taxon>
        <taxon>Araneae</taxon>
        <taxon>Araneomorphae</taxon>
        <taxon>Entelegynae</taxon>
        <taxon>Araneoidea</taxon>
        <taxon>Araneidae</taxon>
        <taxon>Argiope</taxon>
    </lineage>
</organism>
<evidence type="ECO:0000313" key="2">
    <source>
        <dbReference type="Proteomes" id="UP000807504"/>
    </source>
</evidence>
<comment type="caution">
    <text evidence="1">The sequence shown here is derived from an EMBL/GenBank/DDBJ whole genome shotgun (WGS) entry which is preliminary data.</text>
</comment>
<reference evidence="1" key="2">
    <citation type="submission" date="2020-06" db="EMBL/GenBank/DDBJ databases">
        <authorList>
            <person name="Sheffer M."/>
        </authorList>
    </citation>
    <scope>NUCLEOTIDE SEQUENCE</scope>
</reference>
<keyword evidence="2" id="KW-1185">Reference proteome</keyword>
<accession>A0A8T0EF23</accession>
<dbReference type="AlphaFoldDB" id="A0A8T0EF23"/>
<dbReference type="SUPFAM" id="SSF52540">
    <property type="entry name" value="P-loop containing nucleoside triphosphate hydrolases"/>
    <property type="match status" value="1"/>
</dbReference>
<dbReference type="InterPro" id="IPR051055">
    <property type="entry name" value="PIF1_helicase"/>
</dbReference>
<evidence type="ECO:0000313" key="1">
    <source>
        <dbReference type="EMBL" id="KAF8771712.1"/>
    </source>
</evidence>
<name>A0A8T0EF23_ARGBR</name>
<sequence>MVFTESSQYQCNSPPNAANGIAERTITTIIVSTVYKMQGSTVDYPVIYLIRKLFAAGQAYVALSRVKSLDGLLIEELDCSKPTGKVPCNNEALQEMDRMRKYRPPSAS</sequence>
<dbReference type="EMBL" id="JABXBU010002228">
    <property type="protein sequence ID" value="KAF8771712.1"/>
    <property type="molecule type" value="Genomic_DNA"/>
</dbReference>
<gene>
    <name evidence="1" type="ORF">HNY73_019092</name>
</gene>
<dbReference type="PANTHER" id="PTHR47642">
    <property type="entry name" value="ATP-DEPENDENT DNA HELICASE"/>
    <property type="match status" value="1"/>
</dbReference>
<dbReference type="CDD" id="cd18809">
    <property type="entry name" value="SF1_C_RecD"/>
    <property type="match status" value="1"/>
</dbReference>
<proteinExistence type="predicted"/>
<reference evidence="1" key="1">
    <citation type="journal article" date="2020" name="bioRxiv">
        <title>Chromosome-level reference genome of the European wasp spider Argiope bruennichi: a resource for studies on range expansion and evolutionary adaptation.</title>
        <authorList>
            <person name="Sheffer M.M."/>
            <person name="Hoppe A."/>
            <person name="Krehenwinkel H."/>
            <person name="Uhl G."/>
            <person name="Kuss A.W."/>
            <person name="Jensen L."/>
            <person name="Jensen C."/>
            <person name="Gillespie R.G."/>
            <person name="Hoff K.J."/>
            <person name="Prost S."/>
        </authorList>
    </citation>
    <scope>NUCLEOTIDE SEQUENCE</scope>
</reference>
<dbReference type="Proteomes" id="UP000807504">
    <property type="component" value="Unassembled WGS sequence"/>
</dbReference>
<dbReference type="InterPro" id="IPR027417">
    <property type="entry name" value="P-loop_NTPase"/>
</dbReference>